<protein>
    <submittedName>
        <fullName evidence="1">Uncharacterized protein</fullName>
    </submittedName>
</protein>
<reference evidence="1" key="1">
    <citation type="journal article" date="2021" name="PeerJ">
        <title>Extensive microbial diversity within the chicken gut microbiome revealed by metagenomics and culture.</title>
        <authorList>
            <person name="Gilroy R."/>
            <person name="Ravi A."/>
            <person name="Getino M."/>
            <person name="Pursley I."/>
            <person name="Horton D.L."/>
            <person name="Alikhan N.F."/>
            <person name="Baker D."/>
            <person name="Gharbi K."/>
            <person name="Hall N."/>
            <person name="Watson M."/>
            <person name="Adriaenssens E.M."/>
            <person name="Foster-Nyarko E."/>
            <person name="Jarju S."/>
            <person name="Secka A."/>
            <person name="Antonio M."/>
            <person name="Oren A."/>
            <person name="Chaudhuri R.R."/>
            <person name="La Ragione R."/>
            <person name="Hildebrand F."/>
            <person name="Pallen M.J."/>
        </authorList>
    </citation>
    <scope>NUCLEOTIDE SEQUENCE</scope>
    <source>
        <strain evidence="1">B5-657</strain>
    </source>
</reference>
<evidence type="ECO:0000313" key="1">
    <source>
        <dbReference type="EMBL" id="MBU3803821.1"/>
    </source>
</evidence>
<comment type="caution">
    <text evidence="1">The sequence shown here is derived from an EMBL/GenBank/DDBJ whole genome shotgun (WGS) entry which is preliminary data.</text>
</comment>
<reference evidence="1" key="2">
    <citation type="submission" date="2021-04" db="EMBL/GenBank/DDBJ databases">
        <authorList>
            <person name="Gilroy R."/>
        </authorList>
    </citation>
    <scope>NUCLEOTIDE SEQUENCE</scope>
    <source>
        <strain evidence="1">B5-657</strain>
    </source>
</reference>
<name>A0A9E2NKK7_9FIRM</name>
<accession>A0A9E2NKK7</accession>
<proteinExistence type="predicted"/>
<gene>
    <name evidence="1" type="ORF">H9872_03550</name>
</gene>
<sequence>GIFLADDIVSKLDTQYLFSEINLPKWVLLNNYIVSGTAKVEGIKIQSTRSLGENMIYEIAVTTINRCYPLDEFIEHYAWGSAEGYFINRVADIEYPVMDLCKTNLEKLNRQRYMYSDKIDEMKLKQFFWITVSKDNVLKIRSINNAETWGMDTDHKHQLLDSQYITRVAYKKEATKDEKEFLNKLFITLMEASKGSYDYYEVAYHTSGSVFQKMWEEMGFMNQFDIQEAYYKDAFPLSIIPYKDGISTLIVRKEGIKIQPSIYSTKQQPRYIVIIPVEAILNNNQVVYYNYKYFIGMENMKVEFLQFMSMNEIEEGDYTGVKEQDDKVENT</sequence>
<dbReference type="EMBL" id="JAHLFQ010000069">
    <property type="protein sequence ID" value="MBU3803821.1"/>
    <property type="molecule type" value="Genomic_DNA"/>
</dbReference>
<evidence type="ECO:0000313" key="2">
    <source>
        <dbReference type="Proteomes" id="UP000824229"/>
    </source>
</evidence>
<organism evidence="1 2">
    <name type="scientific">Candidatus Cellulosilyticum pullistercoris</name>
    <dbReference type="NCBI Taxonomy" id="2838521"/>
    <lineage>
        <taxon>Bacteria</taxon>
        <taxon>Bacillati</taxon>
        <taxon>Bacillota</taxon>
        <taxon>Clostridia</taxon>
        <taxon>Lachnospirales</taxon>
        <taxon>Cellulosilyticaceae</taxon>
        <taxon>Cellulosilyticum</taxon>
    </lineage>
</organism>
<dbReference type="AlphaFoldDB" id="A0A9E2NKK7"/>
<dbReference type="Proteomes" id="UP000824229">
    <property type="component" value="Unassembled WGS sequence"/>
</dbReference>
<feature type="non-terminal residue" evidence="1">
    <location>
        <position position="1"/>
    </location>
</feature>